<feature type="domain" description="Transcription regulator TrmB N-terminal" evidence="2">
    <location>
        <begin position="5"/>
        <end position="73"/>
    </location>
</feature>
<feature type="domain" description="Transcription regulator TrmB C-terminal" evidence="3">
    <location>
        <begin position="113"/>
        <end position="206"/>
    </location>
</feature>
<proteinExistence type="predicted"/>
<dbReference type="InterPro" id="IPR002831">
    <property type="entry name" value="Tscrpt_reg_TrmB_N"/>
</dbReference>
<name>A0ABU8T3M1_9PSEU</name>
<dbReference type="InterPro" id="IPR021586">
    <property type="entry name" value="Tscrpt_reg_TrmB_C"/>
</dbReference>
<dbReference type="EMBL" id="JBBJUP010000004">
    <property type="protein sequence ID" value="MEJ8278542.1"/>
    <property type="molecule type" value="Genomic_DNA"/>
</dbReference>
<dbReference type="Pfam" id="PF01978">
    <property type="entry name" value="TrmB"/>
    <property type="match status" value="1"/>
</dbReference>
<protein>
    <submittedName>
        <fullName evidence="4">Helix-turn-helix domain-containing protein</fullName>
    </submittedName>
</protein>
<dbReference type="SUPFAM" id="SSF46785">
    <property type="entry name" value="Winged helix' DNA-binding domain"/>
    <property type="match status" value="1"/>
</dbReference>
<evidence type="ECO:0000259" key="3">
    <source>
        <dbReference type="Pfam" id="PF11495"/>
    </source>
</evidence>
<dbReference type="InterPro" id="IPR036390">
    <property type="entry name" value="WH_DNA-bd_sf"/>
</dbReference>
<dbReference type="Proteomes" id="UP001364211">
    <property type="component" value="Unassembled WGS sequence"/>
</dbReference>
<accession>A0ABU8T3M1</accession>
<feature type="region of interest" description="Disordered" evidence="1">
    <location>
        <begin position="257"/>
        <end position="311"/>
    </location>
</feature>
<dbReference type="PANTHER" id="PTHR34293:SF1">
    <property type="entry name" value="HTH-TYPE TRANSCRIPTIONAL REGULATOR TRMBL2"/>
    <property type="match status" value="1"/>
</dbReference>
<evidence type="ECO:0000256" key="1">
    <source>
        <dbReference type="SAM" id="MobiDB-lite"/>
    </source>
</evidence>
<reference evidence="4 5" key="1">
    <citation type="submission" date="2024-03" db="EMBL/GenBank/DDBJ databases">
        <title>Draft genome sequence of Pseudonocardia sp. DW16-2.</title>
        <authorList>
            <person name="Duangmal K."/>
        </authorList>
    </citation>
    <scope>NUCLEOTIDE SEQUENCE [LARGE SCALE GENOMIC DNA]</scope>
    <source>
        <strain evidence="4 5">DW16-2</strain>
    </source>
</reference>
<dbReference type="InterPro" id="IPR036388">
    <property type="entry name" value="WH-like_DNA-bd_sf"/>
</dbReference>
<dbReference type="PANTHER" id="PTHR34293">
    <property type="entry name" value="HTH-TYPE TRANSCRIPTIONAL REGULATOR TRMBL2"/>
    <property type="match status" value="1"/>
</dbReference>
<organism evidence="4 5">
    <name type="scientific">Pseudonocardia spirodelae</name>
    <dbReference type="NCBI Taxonomy" id="3133431"/>
    <lineage>
        <taxon>Bacteria</taxon>
        <taxon>Bacillati</taxon>
        <taxon>Actinomycetota</taxon>
        <taxon>Actinomycetes</taxon>
        <taxon>Pseudonocardiales</taxon>
        <taxon>Pseudonocardiaceae</taxon>
        <taxon>Pseudonocardia</taxon>
    </lineage>
</organism>
<feature type="compositionally biased region" description="Gly residues" evidence="1">
    <location>
        <begin position="284"/>
        <end position="305"/>
    </location>
</feature>
<evidence type="ECO:0000313" key="5">
    <source>
        <dbReference type="Proteomes" id="UP001364211"/>
    </source>
</evidence>
<comment type="caution">
    <text evidence="4">The sequence shown here is derived from an EMBL/GenBank/DDBJ whole genome shotgun (WGS) entry which is preliminary data.</text>
</comment>
<dbReference type="CDD" id="cd09124">
    <property type="entry name" value="PLDc_like_TrmB_middle"/>
    <property type="match status" value="1"/>
</dbReference>
<dbReference type="RefSeq" id="WP_340286944.1">
    <property type="nucleotide sequence ID" value="NZ_JBBJUP010000004.1"/>
</dbReference>
<dbReference type="Gene3D" id="1.10.10.10">
    <property type="entry name" value="Winged helix-like DNA-binding domain superfamily/Winged helix DNA-binding domain"/>
    <property type="match status" value="1"/>
</dbReference>
<dbReference type="Pfam" id="PF11495">
    <property type="entry name" value="Regulator_TrmB"/>
    <property type="match status" value="1"/>
</dbReference>
<evidence type="ECO:0000259" key="2">
    <source>
        <dbReference type="Pfam" id="PF01978"/>
    </source>
</evidence>
<keyword evidence="5" id="KW-1185">Reference proteome</keyword>
<gene>
    <name evidence="4" type="ORF">WJX68_06330</name>
</gene>
<sequence length="311" mass="33769">MTEELQRLGMSGYEAKAYVALVGAGEPLNGYEVAKRSAVPRSTVYETLGKLVGRGAAFEVRTAEGVGYVPLPPATLLERMRRDFDRTLGILENEMPRLMAPSQIRLVHSLTERRMLLERAEDVAAAARSELYVLGWPEDVQPLRSTIRRAEEHGVDVATVVFGPDDDPIGWFTEHRFSAPEVVEDNLGRRMLVVVADRDQAVIGGMTEDKTWGMYTDDPAAVQLAHLYVRLDIAMHRVADRFGTDGFEEFWAGDPGLQRLREPVGDPVRGEHGDVHGGTDDGGHGGGHGGTVGGGRGPTDGTGDGGRSRAV</sequence>
<evidence type="ECO:0000313" key="4">
    <source>
        <dbReference type="EMBL" id="MEJ8278542.1"/>
    </source>
</evidence>
<dbReference type="InterPro" id="IPR051797">
    <property type="entry name" value="TrmB-like"/>
</dbReference>
<feature type="compositionally biased region" description="Basic and acidic residues" evidence="1">
    <location>
        <begin position="259"/>
        <end position="283"/>
    </location>
</feature>